<dbReference type="AlphaFoldDB" id="A0A7T3FWF2"/>
<protein>
    <submittedName>
        <fullName evidence="6">Pirin family protein</fullName>
    </submittedName>
</protein>
<name>A0A7T3FWF2_9EURY</name>
<dbReference type="InterPro" id="IPR008778">
    <property type="entry name" value="Pirin_C_dom"/>
</dbReference>
<dbReference type="Pfam" id="PF02678">
    <property type="entry name" value="Pirin"/>
    <property type="match status" value="1"/>
</dbReference>
<feature type="region of interest" description="Disordered" evidence="3">
    <location>
        <begin position="1"/>
        <end position="33"/>
    </location>
</feature>
<dbReference type="OrthoDB" id="23530at2157"/>
<sequence length="251" mass="26851">MGPNERTGDGVEVQTATDITHPGGMRGNRVMPTPRRDHLDPFVVFERFFIAADQGFDTHPHRGFEIVSYMIEGGMVHEDSLGESHTAYPGDAMRITTGSGIEHSELPADGAPCNGLQLWVNLPRDRKDDDPGFANVSADELPTEDAGDATLTTVVGEGSPIEVATDVTYLDVTVEGSWTWDPPAGWSGFLYGVEGSGTVDGEAFGIEEFAALKGIEEGTRVTVESDDGVRLAVIAGQPHGEPIVQRGPFVE</sequence>
<evidence type="ECO:0000256" key="2">
    <source>
        <dbReference type="RuleBase" id="RU003457"/>
    </source>
</evidence>
<evidence type="ECO:0000256" key="1">
    <source>
        <dbReference type="ARBA" id="ARBA00008416"/>
    </source>
</evidence>
<evidence type="ECO:0000313" key="6">
    <source>
        <dbReference type="EMBL" id="QPV61940.1"/>
    </source>
</evidence>
<dbReference type="Gene3D" id="2.60.120.10">
    <property type="entry name" value="Jelly Rolls"/>
    <property type="match status" value="1"/>
</dbReference>
<dbReference type="InterPro" id="IPR014710">
    <property type="entry name" value="RmlC-like_jellyroll"/>
</dbReference>
<dbReference type="PANTHER" id="PTHR13903">
    <property type="entry name" value="PIRIN-RELATED"/>
    <property type="match status" value="1"/>
</dbReference>
<dbReference type="CDD" id="cd02909">
    <property type="entry name" value="cupin_pirin_N"/>
    <property type="match status" value="1"/>
</dbReference>
<dbReference type="PIRSF" id="PIRSF006232">
    <property type="entry name" value="Pirin"/>
    <property type="match status" value="1"/>
</dbReference>
<dbReference type="KEGG" id="hlt:I7X12_14425"/>
<dbReference type="SUPFAM" id="SSF51182">
    <property type="entry name" value="RmlC-like cupins"/>
    <property type="match status" value="1"/>
</dbReference>
<gene>
    <name evidence="6" type="ORF">I7X12_14425</name>
</gene>
<reference evidence="6 7" key="1">
    <citation type="submission" date="2020-12" db="EMBL/GenBank/DDBJ databases">
        <title>Halosimplex halophilum sp. nov. and Halosimplex salinum sp. nov., two new members of the genus Halosimplex.</title>
        <authorList>
            <person name="Cui H.L."/>
        </authorList>
    </citation>
    <scope>NUCLEOTIDE SEQUENCE [LARGE SCALE GENOMIC DNA]</scope>
    <source>
        <strain evidence="6 7">YGH94</strain>
    </source>
</reference>
<dbReference type="PANTHER" id="PTHR13903:SF8">
    <property type="entry name" value="PIRIN"/>
    <property type="match status" value="1"/>
</dbReference>
<dbReference type="Proteomes" id="UP000595001">
    <property type="component" value="Chromosome"/>
</dbReference>
<keyword evidence="7" id="KW-1185">Reference proteome</keyword>
<feature type="domain" description="Pirin N-terminal" evidence="4">
    <location>
        <begin position="29"/>
        <end position="120"/>
    </location>
</feature>
<feature type="domain" description="Pirin C-terminal" evidence="5">
    <location>
        <begin position="170"/>
        <end position="250"/>
    </location>
</feature>
<dbReference type="Pfam" id="PF05726">
    <property type="entry name" value="Pirin_C"/>
    <property type="match status" value="1"/>
</dbReference>
<dbReference type="InterPro" id="IPR012093">
    <property type="entry name" value="Pirin"/>
</dbReference>
<dbReference type="RefSeq" id="WP_198060758.1">
    <property type="nucleotide sequence ID" value="NZ_CP065856.1"/>
</dbReference>
<organism evidence="6 7">
    <name type="scientific">Halosimplex litoreum</name>
    <dbReference type="NCBI Taxonomy" id="1198301"/>
    <lineage>
        <taxon>Archaea</taxon>
        <taxon>Methanobacteriati</taxon>
        <taxon>Methanobacteriota</taxon>
        <taxon>Stenosarchaea group</taxon>
        <taxon>Halobacteria</taxon>
        <taxon>Halobacteriales</taxon>
        <taxon>Haloarculaceae</taxon>
        <taxon>Halosimplex</taxon>
    </lineage>
</organism>
<dbReference type="CDD" id="cd02247">
    <property type="entry name" value="cupin_pirin_C"/>
    <property type="match status" value="1"/>
</dbReference>
<dbReference type="GeneID" id="60589712"/>
<dbReference type="InterPro" id="IPR011051">
    <property type="entry name" value="RmlC_Cupin_sf"/>
</dbReference>
<evidence type="ECO:0000313" key="7">
    <source>
        <dbReference type="Proteomes" id="UP000595001"/>
    </source>
</evidence>
<dbReference type="InterPro" id="IPR003829">
    <property type="entry name" value="Pirin_N_dom"/>
</dbReference>
<evidence type="ECO:0000259" key="5">
    <source>
        <dbReference type="Pfam" id="PF05726"/>
    </source>
</evidence>
<accession>A0A7T3FWF2</accession>
<dbReference type="EMBL" id="CP065856">
    <property type="protein sequence ID" value="QPV61940.1"/>
    <property type="molecule type" value="Genomic_DNA"/>
</dbReference>
<evidence type="ECO:0000256" key="3">
    <source>
        <dbReference type="SAM" id="MobiDB-lite"/>
    </source>
</evidence>
<evidence type="ECO:0000259" key="4">
    <source>
        <dbReference type="Pfam" id="PF02678"/>
    </source>
</evidence>
<comment type="similarity">
    <text evidence="1 2">Belongs to the pirin family.</text>
</comment>
<proteinExistence type="inferred from homology"/>